<dbReference type="Proteomes" id="UP000298681">
    <property type="component" value="Unassembled WGS sequence"/>
</dbReference>
<feature type="signal peptide" evidence="3">
    <location>
        <begin position="1"/>
        <end position="20"/>
    </location>
</feature>
<dbReference type="Gene3D" id="2.30.40.10">
    <property type="entry name" value="Urease, subunit C, domain 1"/>
    <property type="match status" value="1"/>
</dbReference>
<reference evidence="5 6" key="1">
    <citation type="submission" date="2019-01" db="EMBL/GenBank/DDBJ databases">
        <authorList>
            <person name="Zhang S."/>
        </authorList>
    </citation>
    <scope>NUCLEOTIDE SEQUENCE [LARGE SCALE GENOMIC DNA]</scope>
    <source>
        <strain evidence="5 6">1626</strain>
    </source>
</reference>
<dbReference type="Gene3D" id="3.20.20.140">
    <property type="entry name" value="Metal-dependent hydrolases"/>
    <property type="match status" value="1"/>
</dbReference>
<feature type="chain" id="PRO_5021374227" evidence="3">
    <location>
        <begin position="21"/>
        <end position="472"/>
    </location>
</feature>
<dbReference type="CDD" id="cd01309">
    <property type="entry name" value="Met_dep_hydrolase_C"/>
    <property type="match status" value="1"/>
</dbReference>
<evidence type="ECO:0000256" key="2">
    <source>
        <dbReference type="SAM" id="MobiDB-lite"/>
    </source>
</evidence>
<dbReference type="Pfam" id="PF01979">
    <property type="entry name" value="Amidohydro_1"/>
    <property type="match status" value="1"/>
</dbReference>
<evidence type="ECO:0000259" key="4">
    <source>
        <dbReference type="Pfam" id="PF01979"/>
    </source>
</evidence>
<name>A0A4Z1R5R5_9GAMM</name>
<dbReference type="InterPro" id="IPR011059">
    <property type="entry name" value="Metal-dep_hydrolase_composite"/>
</dbReference>
<accession>A0A4Z1R5R5</accession>
<dbReference type="EMBL" id="SPUH01000001">
    <property type="protein sequence ID" value="TKS54984.1"/>
    <property type="molecule type" value="Genomic_DNA"/>
</dbReference>
<keyword evidence="5" id="KW-0378">Hydrolase</keyword>
<feature type="region of interest" description="Disordered" evidence="2">
    <location>
        <begin position="232"/>
        <end position="262"/>
    </location>
</feature>
<feature type="domain" description="Amidohydrolase-related" evidence="4">
    <location>
        <begin position="375"/>
        <end position="431"/>
    </location>
</feature>
<evidence type="ECO:0000256" key="1">
    <source>
        <dbReference type="ARBA" id="ARBA00001947"/>
    </source>
</evidence>
<dbReference type="AlphaFoldDB" id="A0A4Z1R5R5"/>
<organism evidence="5 6">
    <name type="scientific">Luteimonas yindakuii</name>
    <dbReference type="NCBI Taxonomy" id="2565782"/>
    <lineage>
        <taxon>Bacteria</taxon>
        <taxon>Pseudomonadati</taxon>
        <taxon>Pseudomonadota</taxon>
        <taxon>Gammaproteobacteria</taxon>
        <taxon>Lysobacterales</taxon>
        <taxon>Lysobacteraceae</taxon>
        <taxon>Luteimonas</taxon>
    </lineage>
</organism>
<evidence type="ECO:0000313" key="5">
    <source>
        <dbReference type="EMBL" id="TKS54984.1"/>
    </source>
</evidence>
<proteinExistence type="predicted"/>
<keyword evidence="3" id="KW-0732">Signal</keyword>
<sequence>MLKPLSAALAAVLAIAPAMAQDAPQGAARFAHDPYTSTYAPIASAPVLIRGATVLTGTGERLDGADVLLVDGRIEAVGPGLEAPQGATVVDGTGKWVTPGLVDVHSHLGVYPSPGVRAHSDGNEMTNPNTAAVWAEHSVWPQDPGFAAALAGGVTSLQILPGSANLFGGRGVTLKNVAATTVQAMKFPGAPHGLKMACGENPKRVYGQKGGPATRMGNIAGFRAAFAEAAEYRTRNTPNEDAPRRRGRNSGSGSENGNGAGKRDLRLDTLAGALNGDILVHIHCYRADEMANMMQLADEFGFRIAAFHHGVEAYKLADDLAREGICGALWADWWGFKMEAFDGIQENVALVDRPANGCAIVHSDSSEGIQRLNQETAKVMASARRAGIDIAPERAITWVTANPARSMGILHETGTLEPGKMADVVVWNRDPFSSYALAEHVYIDGARVYDREDRSRQPVSDFMLGQSAGGAR</sequence>
<protein>
    <submittedName>
        <fullName evidence="5">Amidohydrolase</fullName>
    </submittedName>
</protein>
<comment type="caution">
    <text evidence="5">The sequence shown here is derived from an EMBL/GenBank/DDBJ whole genome shotgun (WGS) entry which is preliminary data.</text>
</comment>
<comment type="cofactor">
    <cofactor evidence="1">
        <name>Zn(2+)</name>
        <dbReference type="ChEBI" id="CHEBI:29105"/>
    </cofactor>
</comment>
<gene>
    <name evidence="5" type="ORF">E4582_09575</name>
</gene>
<dbReference type="InterPro" id="IPR006680">
    <property type="entry name" value="Amidohydro-rel"/>
</dbReference>
<evidence type="ECO:0000256" key="3">
    <source>
        <dbReference type="SAM" id="SignalP"/>
    </source>
</evidence>
<evidence type="ECO:0000313" key="6">
    <source>
        <dbReference type="Proteomes" id="UP000298681"/>
    </source>
</evidence>
<dbReference type="PANTHER" id="PTHR11647">
    <property type="entry name" value="HYDRANTOINASE/DIHYDROPYRIMIDINASE FAMILY MEMBER"/>
    <property type="match status" value="1"/>
</dbReference>
<dbReference type="InterPro" id="IPR032466">
    <property type="entry name" value="Metal_Hydrolase"/>
</dbReference>
<dbReference type="GO" id="GO:0016812">
    <property type="term" value="F:hydrolase activity, acting on carbon-nitrogen (but not peptide) bonds, in cyclic amides"/>
    <property type="evidence" value="ECO:0007669"/>
    <property type="project" value="TreeGrafter"/>
</dbReference>
<keyword evidence="6" id="KW-1185">Reference proteome</keyword>
<dbReference type="RefSeq" id="WP_134674340.1">
    <property type="nucleotide sequence ID" value="NZ_SPUH01000001.1"/>
</dbReference>
<dbReference type="InterPro" id="IPR050378">
    <property type="entry name" value="Metallo-dep_Hydrolases_sf"/>
</dbReference>
<dbReference type="SUPFAM" id="SSF51556">
    <property type="entry name" value="Metallo-dependent hydrolases"/>
    <property type="match status" value="1"/>
</dbReference>
<dbReference type="SUPFAM" id="SSF51338">
    <property type="entry name" value="Composite domain of metallo-dependent hydrolases"/>
    <property type="match status" value="1"/>
</dbReference>
<dbReference type="PANTHER" id="PTHR11647:SF1">
    <property type="entry name" value="COLLAPSIN RESPONSE MEDIATOR PROTEIN"/>
    <property type="match status" value="1"/>
</dbReference>
<dbReference type="GO" id="GO:0005829">
    <property type="term" value="C:cytosol"/>
    <property type="evidence" value="ECO:0007669"/>
    <property type="project" value="TreeGrafter"/>
</dbReference>